<comment type="caution">
    <text evidence="1">The sequence shown here is derived from an EMBL/GenBank/DDBJ whole genome shotgun (WGS) entry which is preliminary data.</text>
</comment>
<dbReference type="EMBL" id="VCYH01000009">
    <property type="protein sequence ID" value="MDN7025703.1"/>
    <property type="molecule type" value="Genomic_DNA"/>
</dbReference>
<accession>A0ABT8MCQ5</accession>
<keyword evidence="2" id="KW-1185">Reference proteome</keyword>
<reference evidence="1" key="1">
    <citation type="submission" date="2019-05" db="EMBL/GenBank/DDBJ databases">
        <title>Methanoculleus sp. FWC-SCC1, a methanogenic archaeon isolated from deep marine cold seep.</title>
        <authorList>
            <person name="Chen Y.-W."/>
            <person name="Chen S.-C."/>
            <person name="Teng N.-H."/>
            <person name="Lai M.-C."/>
        </authorList>
    </citation>
    <scope>NUCLEOTIDE SEQUENCE</scope>
    <source>
        <strain evidence="1">FWC-SCC1</strain>
    </source>
</reference>
<proteinExistence type="predicted"/>
<dbReference type="Proteomes" id="UP001168338">
    <property type="component" value="Unassembled WGS sequence"/>
</dbReference>
<dbReference type="InterPro" id="IPR055979">
    <property type="entry name" value="DUF7557"/>
</dbReference>
<gene>
    <name evidence="1" type="ORF">FGU65_12560</name>
</gene>
<dbReference type="RefSeq" id="WP_301664889.1">
    <property type="nucleotide sequence ID" value="NZ_VCYH01000009.1"/>
</dbReference>
<evidence type="ECO:0000313" key="2">
    <source>
        <dbReference type="Proteomes" id="UP001168338"/>
    </source>
</evidence>
<protein>
    <submittedName>
        <fullName evidence="1">Uncharacterized protein</fullName>
    </submittedName>
</protein>
<dbReference type="Pfam" id="PF24434">
    <property type="entry name" value="DUF7557"/>
    <property type="match status" value="1"/>
</dbReference>
<name>A0ABT8MCQ5_9EURY</name>
<organism evidence="1 2">
    <name type="scientific">Methanoculleus frigidifontis</name>
    <dbReference type="NCBI Taxonomy" id="2584085"/>
    <lineage>
        <taxon>Archaea</taxon>
        <taxon>Methanobacteriati</taxon>
        <taxon>Methanobacteriota</taxon>
        <taxon>Stenosarchaea group</taxon>
        <taxon>Methanomicrobia</taxon>
        <taxon>Methanomicrobiales</taxon>
        <taxon>Methanomicrobiaceae</taxon>
        <taxon>Methanoculleus</taxon>
    </lineage>
</organism>
<evidence type="ECO:0000313" key="1">
    <source>
        <dbReference type="EMBL" id="MDN7025703.1"/>
    </source>
</evidence>
<sequence length="78" mass="8818">MSSTTTIKIATDLRDRLNALKVHPRETYSEVIGRLVENSVDDEPLSDETIRALEASLEDLKAGRIFTLDEVMAELREE</sequence>